<accession>R7T730</accession>
<feature type="compositionally biased region" description="Basic and acidic residues" evidence="1">
    <location>
        <begin position="206"/>
        <end position="247"/>
    </location>
</feature>
<reference evidence="4" key="1">
    <citation type="submission" date="2012-12" db="EMBL/GenBank/DDBJ databases">
        <authorList>
            <person name="Hellsten U."/>
            <person name="Grimwood J."/>
            <person name="Chapman J.A."/>
            <person name="Shapiro H."/>
            <person name="Aerts A."/>
            <person name="Otillar R.P."/>
            <person name="Terry A.Y."/>
            <person name="Boore J.L."/>
            <person name="Simakov O."/>
            <person name="Marletaz F."/>
            <person name="Cho S.-J."/>
            <person name="Edsinger-Gonzales E."/>
            <person name="Havlak P."/>
            <person name="Kuo D.-H."/>
            <person name="Larsson T."/>
            <person name="Lv J."/>
            <person name="Arendt D."/>
            <person name="Savage R."/>
            <person name="Osoegawa K."/>
            <person name="de Jong P."/>
            <person name="Lindberg D.R."/>
            <person name="Seaver E.C."/>
            <person name="Weisblat D.A."/>
            <person name="Putnam N.H."/>
            <person name="Grigoriev I.V."/>
            <person name="Rokhsar D.S."/>
        </authorList>
    </citation>
    <scope>NUCLEOTIDE SEQUENCE</scope>
    <source>
        <strain evidence="4">I ESC-2004</strain>
    </source>
</reference>
<feature type="compositionally biased region" description="Basic and acidic residues" evidence="1">
    <location>
        <begin position="96"/>
        <end position="147"/>
    </location>
</feature>
<proteinExistence type="predicted"/>
<dbReference type="EMBL" id="KB311474">
    <property type="protein sequence ID" value="ELT89208.1"/>
    <property type="molecule type" value="Genomic_DNA"/>
</dbReference>
<evidence type="ECO:0000313" key="4">
    <source>
        <dbReference type="Proteomes" id="UP000014760"/>
    </source>
</evidence>
<organism evidence="2">
    <name type="scientific">Capitella teleta</name>
    <name type="common">Polychaete worm</name>
    <dbReference type="NCBI Taxonomy" id="283909"/>
    <lineage>
        <taxon>Eukaryota</taxon>
        <taxon>Metazoa</taxon>
        <taxon>Spiralia</taxon>
        <taxon>Lophotrochozoa</taxon>
        <taxon>Annelida</taxon>
        <taxon>Polychaeta</taxon>
        <taxon>Sedentaria</taxon>
        <taxon>Scolecida</taxon>
        <taxon>Capitellidae</taxon>
        <taxon>Capitella</taxon>
    </lineage>
</organism>
<name>R7T730_CAPTE</name>
<dbReference type="Proteomes" id="UP000014760">
    <property type="component" value="Unassembled WGS sequence"/>
</dbReference>
<dbReference type="EMBL" id="AMQN01014968">
    <property type="status" value="NOT_ANNOTATED_CDS"/>
    <property type="molecule type" value="Genomic_DNA"/>
</dbReference>
<reference evidence="3" key="3">
    <citation type="submission" date="2015-06" db="UniProtKB">
        <authorList>
            <consortium name="EnsemblMetazoa"/>
        </authorList>
    </citation>
    <scope>IDENTIFICATION</scope>
</reference>
<feature type="region of interest" description="Disordered" evidence="1">
    <location>
        <begin position="71"/>
        <end position="147"/>
    </location>
</feature>
<gene>
    <name evidence="2" type="ORF">CAPTEDRAFT_227643</name>
</gene>
<evidence type="ECO:0000313" key="3">
    <source>
        <dbReference type="EnsemblMetazoa" id="CapteP227643"/>
    </source>
</evidence>
<feature type="compositionally biased region" description="Basic and acidic residues" evidence="1">
    <location>
        <begin position="33"/>
        <end position="44"/>
    </location>
</feature>
<dbReference type="HOGENOM" id="CLU_892110_0_0_1"/>
<dbReference type="EMBL" id="AMQN01014969">
    <property type="status" value="NOT_ANNOTATED_CDS"/>
    <property type="molecule type" value="Genomic_DNA"/>
</dbReference>
<evidence type="ECO:0000313" key="2">
    <source>
        <dbReference type="EMBL" id="ELT89208.1"/>
    </source>
</evidence>
<evidence type="ECO:0000256" key="1">
    <source>
        <dbReference type="SAM" id="MobiDB-lite"/>
    </source>
</evidence>
<sequence>MSCSAVENAQSLSPQTCLKSACCGDFSMSVGVPEKEREARDRQLIENSGQKPTSQNTLLCLQLEVSVPPPLSHTFTRPLRETLSPVPAPTAVTGDGRAEAEPERIEVEPERREAESERREAEPQRREAEPERREEDSERIEVEPEGRAEKLWKLKERAWDVKAKVWREKRRAMREERLLLQERVRTWHVRRKRRWPTDAAFGMRNCDEEDRRAEESERRREDSESQREEESERQAERRSPRGEERRSPRGMSFEDFLAAYSQATNTSFVKANGNFAKSPRSFVFFKSQEESPPTQKKWHVLILLSRSDPLHA</sequence>
<keyword evidence="4" id="KW-1185">Reference proteome</keyword>
<feature type="region of interest" description="Disordered" evidence="1">
    <location>
        <begin position="33"/>
        <end position="55"/>
    </location>
</feature>
<feature type="region of interest" description="Disordered" evidence="1">
    <location>
        <begin position="206"/>
        <end position="250"/>
    </location>
</feature>
<dbReference type="AlphaFoldDB" id="R7T730"/>
<protein>
    <submittedName>
        <fullName evidence="2 3">Uncharacterized protein</fullName>
    </submittedName>
</protein>
<feature type="compositionally biased region" description="Polar residues" evidence="1">
    <location>
        <begin position="45"/>
        <end position="55"/>
    </location>
</feature>
<reference evidence="2 4" key="2">
    <citation type="journal article" date="2013" name="Nature">
        <title>Insights into bilaterian evolution from three spiralian genomes.</title>
        <authorList>
            <person name="Simakov O."/>
            <person name="Marletaz F."/>
            <person name="Cho S.J."/>
            <person name="Edsinger-Gonzales E."/>
            <person name="Havlak P."/>
            <person name="Hellsten U."/>
            <person name="Kuo D.H."/>
            <person name="Larsson T."/>
            <person name="Lv J."/>
            <person name="Arendt D."/>
            <person name="Savage R."/>
            <person name="Osoegawa K."/>
            <person name="de Jong P."/>
            <person name="Grimwood J."/>
            <person name="Chapman J.A."/>
            <person name="Shapiro H."/>
            <person name="Aerts A."/>
            <person name="Otillar R.P."/>
            <person name="Terry A.Y."/>
            <person name="Boore J.L."/>
            <person name="Grigoriev I.V."/>
            <person name="Lindberg D.R."/>
            <person name="Seaver E.C."/>
            <person name="Weisblat D.A."/>
            <person name="Putnam N.H."/>
            <person name="Rokhsar D.S."/>
        </authorList>
    </citation>
    <scope>NUCLEOTIDE SEQUENCE</scope>
    <source>
        <strain evidence="2 4">I ESC-2004</strain>
    </source>
</reference>
<dbReference type="EnsemblMetazoa" id="CapteT227643">
    <property type="protein sequence ID" value="CapteP227643"/>
    <property type="gene ID" value="CapteG227643"/>
</dbReference>